<organism evidence="3">
    <name type="scientific">Anthurium amnicola</name>
    <dbReference type="NCBI Taxonomy" id="1678845"/>
    <lineage>
        <taxon>Eukaryota</taxon>
        <taxon>Viridiplantae</taxon>
        <taxon>Streptophyta</taxon>
        <taxon>Embryophyta</taxon>
        <taxon>Tracheophyta</taxon>
        <taxon>Spermatophyta</taxon>
        <taxon>Magnoliopsida</taxon>
        <taxon>Liliopsida</taxon>
        <taxon>Araceae</taxon>
        <taxon>Pothoideae</taxon>
        <taxon>Potheae</taxon>
        <taxon>Anthurium</taxon>
    </lineage>
</organism>
<feature type="compositionally biased region" description="Basic and acidic residues" evidence="1">
    <location>
        <begin position="126"/>
        <end position="150"/>
    </location>
</feature>
<accession>A0A1D1ZIB5</accession>
<proteinExistence type="predicted"/>
<keyword evidence="3" id="KW-0436">Ligase</keyword>
<reference evidence="3" key="1">
    <citation type="submission" date="2015-07" db="EMBL/GenBank/DDBJ databases">
        <title>Transcriptome Assembly of Anthurium amnicola.</title>
        <authorList>
            <person name="Suzuki J."/>
        </authorList>
    </citation>
    <scope>NUCLEOTIDE SEQUENCE</scope>
</reference>
<sequence>QMEHLHFFFVVVALATLFSAGTAATLPPGPQVHLHLMSLHPLPHPLQQLPLWPCLHRSPQSLLAGPHHPRRDPGLGVVDLRLHGSFGRRRRGEGSPAVAGGRGGAGLHRERKGQRRQAGVVGGEDGEGREPWVHTAPEQRVDVGLRRPHR</sequence>
<evidence type="ECO:0000313" key="3">
    <source>
        <dbReference type="EMBL" id="JAT66706.1"/>
    </source>
</evidence>
<feature type="signal peptide" evidence="2">
    <location>
        <begin position="1"/>
        <end position="23"/>
    </location>
</feature>
<protein>
    <submittedName>
        <fullName evidence="3">Phosphoribosylformylglycinamidine cyclo-ligase</fullName>
    </submittedName>
</protein>
<gene>
    <name evidence="3" type="primary">purM_13</name>
    <name evidence="3" type="ORF">g.42016</name>
</gene>
<feature type="non-terminal residue" evidence="3">
    <location>
        <position position="1"/>
    </location>
</feature>
<evidence type="ECO:0000256" key="2">
    <source>
        <dbReference type="SAM" id="SignalP"/>
    </source>
</evidence>
<dbReference type="AlphaFoldDB" id="A0A1D1ZIB5"/>
<name>A0A1D1ZIB5_9ARAE</name>
<feature type="region of interest" description="Disordered" evidence="1">
    <location>
        <begin position="86"/>
        <end position="150"/>
    </location>
</feature>
<dbReference type="GO" id="GO:0016874">
    <property type="term" value="F:ligase activity"/>
    <property type="evidence" value="ECO:0007669"/>
    <property type="project" value="UniProtKB-KW"/>
</dbReference>
<keyword evidence="2" id="KW-0732">Signal</keyword>
<feature type="chain" id="PRO_5008901022" evidence="2">
    <location>
        <begin position="24"/>
        <end position="150"/>
    </location>
</feature>
<dbReference type="EMBL" id="GDJX01001230">
    <property type="protein sequence ID" value="JAT66706.1"/>
    <property type="molecule type" value="Transcribed_RNA"/>
</dbReference>
<evidence type="ECO:0000256" key="1">
    <source>
        <dbReference type="SAM" id="MobiDB-lite"/>
    </source>
</evidence>